<dbReference type="InterPro" id="IPR036396">
    <property type="entry name" value="Cyt_P450_sf"/>
</dbReference>
<dbReference type="GO" id="GO:0020037">
    <property type="term" value="F:heme binding"/>
    <property type="evidence" value="ECO:0007669"/>
    <property type="project" value="InterPro"/>
</dbReference>
<comment type="cofactor">
    <cofactor evidence="1 11">
        <name>heme</name>
        <dbReference type="ChEBI" id="CHEBI:30413"/>
    </cofactor>
</comment>
<dbReference type="EMBL" id="UFQT01000822">
    <property type="protein sequence ID" value="SSX27386.1"/>
    <property type="molecule type" value="Genomic_DNA"/>
</dbReference>
<evidence type="ECO:0000256" key="6">
    <source>
        <dbReference type="ARBA" id="ARBA00022617"/>
    </source>
</evidence>
<dbReference type="InterPro" id="IPR001128">
    <property type="entry name" value="Cyt_P450"/>
</dbReference>
<gene>
    <name evidence="13" type="primary">CSON014486</name>
</gene>
<keyword evidence="10 12" id="KW-0503">Monooxygenase</keyword>
<evidence type="ECO:0000256" key="2">
    <source>
        <dbReference type="ARBA" id="ARBA00003690"/>
    </source>
</evidence>
<dbReference type="GO" id="GO:0005789">
    <property type="term" value="C:endoplasmic reticulum membrane"/>
    <property type="evidence" value="ECO:0007669"/>
    <property type="project" value="UniProtKB-SubCell"/>
</dbReference>
<evidence type="ECO:0000256" key="9">
    <source>
        <dbReference type="ARBA" id="ARBA00023004"/>
    </source>
</evidence>
<dbReference type="GO" id="GO:0005506">
    <property type="term" value="F:iron ion binding"/>
    <property type="evidence" value="ECO:0007669"/>
    <property type="project" value="InterPro"/>
</dbReference>
<dbReference type="OMA" id="YVNNCVL"/>
<dbReference type="PRINTS" id="PR00465">
    <property type="entry name" value="EP450IV"/>
</dbReference>
<dbReference type="EMBL" id="UFQS01000822">
    <property type="protein sequence ID" value="SSX07043.1"/>
    <property type="molecule type" value="Genomic_DNA"/>
</dbReference>
<dbReference type="GO" id="GO:0004497">
    <property type="term" value="F:monooxygenase activity"/>
    <property type="evidence" value="ECO:0007669"/>
    <property type="project" value="UniProtKB-KW"/>
</dbReference>
<evidence type="ECO:0000313" key="14">
    <source>
        <dbReference type="EMBL" id="SSX27386.1"/>
    </source>
</evidence>
<evidence type="ECO:0000256" key="7">
    <source>
        <dbReference type="ARBA" id="ARBA00022723"/>
    </source>
</evidence>
<sequence length="483" mass="56443">MISFLLVLLLIFLIIQHFSIITYFKRVWIAFKLPGPKAVFPFGNAFTLRNPDVLNLEFAKAHTLYGVFGRVWLLIFPVFVFLDPKDIQLVLGSKKHSEKLFLYKFLFNFLGKGLITSNGERWYSHRKYLQSFFRAGALEKFIPCYESCAKKLILDRISYDETVNITPWINQYVLSVQNETILGLSCDEDLIKDSPFRQGKLEVPDRIKNPWLLFQSIYRLTNAAKHEVNHKQKLENFVRKLIELRRSKYVNGSTENVPCIIDDMLKLSEKQLDFTEQDIIHEACTLMLAGQDSTGSAIAFTLYYLATHPEYQERCYQEINQLFKDKTEDDPLTLKEVNELRFLEMCIKETLRLQPSIIIFGRKLSEDTKIRGVKLPKGSEVFLIPYATHRIPEIYPDPENFDPERFNQQNILERHKYAYFPFSSGTRNCMGYQFALIEMKVLISLILRKFKIKPVPGVTKLNPVFRITVRAAGGIWLKFEQRK</sequence>
<keyword evidence="9 11" id="KW-0408">Iron</keyword>
<dbReference type="PANTHER" id="PTHR24291">
    <property type="entry name" value="CYTOCHROME P450 FAMILY 4"/>
    <property type="match status" value="1"/>
</dbReference>
<keyword evidence="8 12" id="KW-0560">Oxidoreductase</keyword>
<dbReference type="InterPro" id="IPR017972">
    <property type="entry name" value="Cyt_P450_CS"/>
</dbReference>
<evidence type="ECO:0000256" key="8">
    <source>
        <dbReference type="ARBA" id="ARBA00023002"/>
    </source>
</evidence>
<dbReference type="PROSITE" id="PS00086">
    <property type="entry name" value="CYTOCHROME_P450"/>
    <property type="match status" value="1"/>
</dbReference>
<dbReference type="SUPFAM" id="SSF48264">
    <property type="entry name" value="Cytochrome P450"/>
    <property type="match status" value="1"/>
</dbReference>
<dbReference type="PRINTS" id="PR00385">
    <property type="entry name" value="P450"/>
</dbReference>
<dbReference type="PANTHER" id="PTHR24291:SF177">
    <property type="entry name" value="CYTOCHROME P450 4AA1-RELATED"/>
    <property type="match status" value="1"/>
</dbReference>
<keyword evidence="6 11" id="KW-0349">Heme</keyword>
<keyword evidence="7 11" id="KW-0479">Metal-binding</keyword>
<evidence type="ECO:0000256" key="10">
    <source>
        <dbReference type="ARBA" id="ARBA00023033"/>
    </source>
</evidence>
<dbReference type="Gene3D" id="1.10.630.10">
    <property type="entry name" value="Cytochrome P450"/>
    <property type="match status" value="1"/>
</dbReference>
<evidence type="ECO:0000256" key="12">
    <source>
        <dbReference type="RuleBase" id="RU000461"/>
    </source>
</evidence>
<comment type="function">
    <text evidence="2">May be involved in the metabolism of insect hormones and in the breakdown of synthetic insecticides.</text>
</comment>
<comment type="similarity">
    <text evidence="5 12">Belongs to the cytochrome P450 family.</text>
</comment>
<feature type="binding site" description="axial binding residue" evidence="11">
    <location>
        <position position="429"/>
    </location>
    <ligand>
        <name>heme</name>
        <dbReference type="ChEBI" id="CHEBI:30413"/>
    </ligand>
    <ligandPart>
        <name>Fe</name>
        <dbReference type="ChEBI" id="CHEBI:18248"/>
    </ligandPart>
</feature>
<dbReference type="InterPro" id="IPR002403">
    <property type="entry name" value="Cyt_P450_E_grp-IV"/>
</dbReference>
<dbReference type="Pfam" id="PF00067">
    <property type="entry name" value="p450"/>
    <property type="match status" value="1"/>
</dbReference>
<dbReference type="AlphaFoldDB" id="A0A336KVA9"/>
<accession>A0A336KVA9</accession>
<evidence type="ECO:0000256" key="4">
    <source>
        <dbReference type="ARBA" id="ARBA00004406"/>
    </source>
</evidence>
<reference evidence="13" key="1">
    <citation type="submission" date="2018-04" db="EMBL/GenBank/DDBJ databases">
        <authorList>
            <person name="Go L.Y."/>
            <person name="Mitchell J.A."/>
        </authorList>
    </citation>
    <scope>NUCLEOTIDE SEQUENCE</scope>
    <source>
        <tissue evidence="13">Whole organism</tissue>
    </source>
</reference>
<evidence type="ECO:0000256" key="5">
    <source>
        <dbReference type="ARBA" id="ARBA00010617"/>
    </source>
</evidence>
<evidence type="ECO:0000256" key="11">
    <source>
        <dbReference type="PIRSR" id="PIRSR602403-1"/>
    </source>
</evidence>
<evidence type="ECO:0000256" key="1">
    <source>
        <dbReference type="ARBA" id="ARBA00001971"/>
    </source>
</evidence>
<protein>
    <submittedName>
        <fullName evidence="13">CSON014486 protein</fullName>
    </submittedName>
</protein>
<proteinExistence type="inferred from homology"/>
<reference evidence="14" key="2">
    <citation type="submission" date="2018-07" db="EMBL/GenBank/DDBJ databases">
        <authorList>
            <person name="Quirk P.G."/>
            <person name="Krulwich T.A."/>
        </authorList>
    </citation>
    <scope>NUCLEOTIDE SEQUENCE</scope>
</reference>
<evidence type="ECO:0000256" key="3">
    <source>
        <dbReference type="ARBA" id="ARBA00004174"/>
    </source>
</evidence>
<comment type="subcellular location">
    <subcellularLocation>
        <location evidence="4">Endoplasmic reticulum membrane</location>
        <topology evidence="4">Peripheral membrane protein</topology>
    </subcellularLocation>
    <subcellularLocation>
        <location evidence="3">Microsome membrane</location>
        <topology evidence="3">Peripheral membrane protein</topology>
    </subcellularLocation>
</comment>
<evidence type="ECO:0000313" key="13">
    <source>
        <dbReference type="EMBL" id="SSX07043.1"/>
    </source>
</evidence>
<dbReference type="InterPro" id="IPR050196">
    <property type="entry name" value="Cytochrome_P450_Monoox"/>
</dbReference>
<name>A0A336KVA9_CULSO</name>
<dbReference type="VEuPathDB" id="VectorBase:CSON014486"/>
<organism evidence="13">
    <name type="scientific">Culicoides sonorensis</name>
    <name type="common">Biting midge</name>
    <dbReference type="NCBI Taxonomy" id="179676"/>
    <lineage>
        <taxon>Eukaryota</taxon>
        <taxon>Metazoa</taxon>
        <taxon>Ecdysozoa</taxon>
        <taxon>Arthropoda</taxon>
        <taxon>Hexapoda</taxon>
        <taxon>Insecta</taxon>
        <taxon>Pterygota</taxon>
        <taxon>Neoptera</taxon>
        <taxon>Endopterygota</taxon>
        <taxon>Diptera</taxon>
        <taxon>Nematocera</taxon>
        <taxon>Chironomoidea</taxon>
        <taxon>Ceratopogonidae</taxon>
        <taxon>Ceratopogoninae</taxon>
        <taxon>Culicoides</taxon>
        <taxon>Monoculicoides</taxon>
    </lineage>
</organism>
<dbReference type="GO" id="GO:0016705">
    <property type="term" value="F:oxidoreductase activity, acting on paired donors, with incorporation or reduction of molecular oxygen"/>
    <property type="evidence" value="ECO:0007669"/>
    <property type="project" value="InterPro"/>
</dbReference>